<dbReference type="GO" id="GO:0052855">
    <property type="term" value="F:ADP-dependent NAD(P)H-hydrate dehydratase activity"/>
    <property type="evidence" value="ECO:0007669"/>
    <property type="project" value="UniProtKB-UniRule"/>
</dbReference>
<dbReference type="NCBIfam" id="TIGR00196">
    <property type="entry name" value="yjeF_cterm"/>
    <property type="match status" value="1"/>
</dbReference>
<evidence type="ECO:0000313" key="23">
    <source>
        <dbReference type="Proteomes" id="UP000236497"/>
    </source>
</evidence>
<evidence type="ECO:0000256" key="6">
    <source>
        <dbReference type="ARBA" id="ARBA00022741"/>
    </source>
</evidence>
<dbReference type="CDD" id="cd01171">
    <property type="entry name" value="YXKO-related"/>
    <property type="match status" value="1"/>
</dbReference>
<gene>
    <name evidence="18" type="primary">nnrE</name>
    <name evidence="17" type="synonym">nnrD</name>
    <name evidence="22" type="ORF">HHT355_1513</name>
</gene>
<comment type="catalytic activity">
    <reaction evidence="2 18 19">
        <text>(6R)-NADPHX = (6S)-NADPHX</text>
        <dbReference type="Rhea" id="RHEA:32227"/>
        <dbReference type="ChEBI" id="CHEBI:64076"/>
        <dbReference type="ChEBI" id="CHEBI:64077"/>
        <dbReference type="EC" id="5.1.99.6"/>
    </reaction>
</comment>
<comment type="similarity">
    <text evidence="4 19">In the C-terminal section; belongs to the NnrD/CARKD family.</text>
</comment>
<dbReference type="Gene3D" id="3.40.50.10260">
    <property type="entry name" value="YjeF N-terminal domain"/>
    <property type="match status" value="1"/>
</dbReference>
<dbReference type="PANTHER" id="PTHR12592:SF0">
    <property type="entry name" value="ATP-DEPENDENT (S)-NAD(P)H-HYDRATE DEHYDRATASE"/>
    <property type="match status" value="1"/>
</dbReference>
<dbReference type="InterPro" id="IPR000631">
    <property type="entry name" value="CARKD"/>
</dbReference>
<feature type="binding site" evidence="17">
    <location>
        <position position="254"/>
    </location>
    <ligand>
        <name>(6S)-NADPHX</name>
        <dbReference type="ChEBI" id="CHEBI:64076"/>
    </ligand>
</feature>
<evidence type="ECO:0000256" key="2">
    <source>
        <dbReference type="ARBA" id="ARBA00000909"/>
    </source>
</evidence>
<dbReference type="Pfam" id="PF03853">
    <property type="entry name" value="YjeF_N"/>
    <property type="match status" value="1"/>
</dbReference>
<feature type="binding site" evidence="18">
    <location>
        <begin position="58"/>
        <end position="62"/>
    </location>
    <ligand>
        <name>(6S)-NADPHX</name>
        <dbReference type="ChEBI" id="CHEBI:64076"/>
    </ligand>
</feature>
<dbReference type="GO" id="GO:0110051">
    <property type="term" value="P:metabolite repair"/>
    <property type="evidence" value="ECO:0007669"/>
    <property type="project" value="TreeGrafter"/>
</dbReference>
<keyword evidence="11 18" id="KW-0413">Isomerase</keyword>
<keyword evidence="13" id="KW-0511">Multifunctional enzyme</keyword>
<dbReference type="SUPFAM" id="SSF64153">
    <property type="entry name" value="YjeF N-terminal domain-like"/>
    <property type="match status" value="1"/>
</dbReference>
<dbReference type="PROSITE" id="PS51385">
    <property type="entry name" value="YJEF_N"/>
    <property type="match status" value="1"/>
</dbReference>
<dbReference type="InterPro" id="IPR029056">
    <property type="entry name" value="Ribokinase-like"/>
</dbReference>
<comment type="subunit">
    <text evidence="17">Homotetramer.</text>
</comment>
<dbReference type="SUPFAM" id="SSF53613">
    <property type="entry name" value="Ribokinase-like"/>
    <property type="match status" value="1"/>
</dbReference>
<evidence type="ECO:0000256" key="9">
    <source>
        <dbReference type="ARBA" id="ARBA00022958"/>
    </source>
</evidence>
<dbReference type="InterPro" id="IPR004443">
    <property type="entry name" value="YjeF_N_dom"/>
</dbReference>
<evidence type="ECO:0000256" key="14">
    <source>
        <dbReference type="ARBA" id="ARBA00025153"/>
    </source>
</evidence>
<evidence type="ECO:0000256" key="8">
    <source>
        <dbReference type="ARBA" id="ARBA00022857"/>
    </source>
</evidence>
<feature type="binding site" evidence="18">
    <location>
        <position position="59"/>
    </location>
    <ligand>
        <name>K(+)</name>
        <dbReference type="ChEBI" id="CHEBI:29103"/>
    </ligand>
</feature>
<comment type="similarity">
    <text evidence="17">Belongs to the NnrD/CARKD family.</text>
</comment>
<dbReference type="Proteomes" id="UP000236497">
    <property type="component" value="Unassembled WGS sequence"/>
</dbReference>
<organism evidence="22 23">
    <name type="scientific">Herbinix hemicellulosilytica</name>
    <dbReference type="NCBI Taxonomy" id="1564487"/>
    <lineage>
        <taxon>Bacteria</taxon>
        <taxon>Bacillati</taxon>
        <taxon>Bacillota</taxon>
        <taxon>Clostridia</taxon>
        <taxon>Lachnospirales</taxon>
        <taxon>Lachnospiraceae</taxon>
        <taxon>Herbinix</taxon>
    </lineage>
</organism>
<feature type="domain" description="YjeF C-terminal" evidence="20">
    <location>
        <begin position="219"/>
        <end position="529"/>
    </location>
</feature>
<evidence type="ECO:0000256" key="5">
    <source>
        <dbReference type="ARBA" id="ARBA00022723"/>
    </source>
</evidence>
<feature type="binding site" evidence="17">
    <location>
        <begin position="441"/>
        <end position="445"/>
    </location>
    <ligand>
        <name>AMP</name>
        <dbReference type="ChEBI" id="CHEBI:456215"/>
    </ligand>
</feature>
<dbReference type="HAMAP" id="MF_01966">
    <property type="entry name" value="NADHX_epimerase"/>
    <property type="match status" value="1"/>
</dbReference>
<sequence length="537" mass="57776">MKYIVDSNRMKQIDIYTMDVIGIPSLVLMERAALEVVSVMKQVIKKEDRILAVCGPGNNGADGVAAARILFMQGFEVAILLTFDREKCSREMQTQLEIASKLGIKIDNSINIGEYNIIVDAIFGIGLSKPVTGGFAEIIDEINGGKHIVFSVDIPSGISADNGKVLKTAIKADYTVTFGYMKQGLLMYPGVSYAGKVTVSDIGFPDIALRQVGPAAFYYTEEDLCRLPYRKSDGHKGTFGKVLVIAGSEGMAGAAYLSAKAAYRTGAGMVKILTAAKNRNVIQTLLPEALFAPYDYDEDDEENEIISNGNRRGESVSISVGNLIKALDWADVSVIGPGLGISDKSRDLLTFVLDVVKNKRKPLVIDADAINILAGMLDRESLSVKDRLEKIESLLPENSVLTPHPIELSRILNVPASEITDNIIDIANQYFYNSKLIYVLKNARTIVMGPGGKYINISGNNGMATAGSGDVLTGIIAALTAQGLDAYEAACLAVYMHGLAGELAAQKSSVYSVMAGDIADAIGEILHDKQNTILETR</sequence>
<evidence type="ECO:0000256" key="3">
    <source>
        <dbReference type="ARBA" id="ARBA00006001"/>
    </source>
</evidence>
<evidence type="ECO:0000256" key="10">
    <source>
        <dbReference type="ARBA" id="ARBA00023027"/>
    </source>
</evidence>
<dbReference type="PROSITE" id="PS01050">
    <property type="entry name" value="YJEF_C_2"/>
    <property type="match status" value="1"/>
</dbReference>
<evidence type="ECO:0000256" key="1">
    <source>
        <dbReference type="ARBA" id="ARBA00000013"/>
    </source>
</evidence>
<dbReference type="RefSeq" id="WP_103202823.1">
    <property type="nucleotide sequence ID" value="NZ_CVTD020000016.1"/>
</dbReference>
<dbReference type="InterPro" id="IPR017953">
    <property type="entry name" value="Carbohydrate_kinase_pred_CS"/>
</dbReference>
<evidence type="ECO:0000256" key="17">
    <source>
        <dbReference type="HAMAP-Rule" id="MF_01965"/>
    </source>
</evidence>
<keyword evidence="12 17" id="KW-0456">Lyase</keyword>
<dbReference type="EC" id="4.2.1.136" evidence="19"/>
<comment type="catalytic activity">
    <reaction evidence="16 17 19">
        <text>(6S)-NADPHX + ADP = AMP + phosphate + NADPH + H(+)</text>
        <dbReference type="Rhea" id="RHEA:32235"/>
        <dbReference type="ChEBI" id="CHEBI:15378"/>
        <dbReference type="ChEBI" id="CHEBI:43474"/>
        <dbReference type="ChEBI" id="CHEBI:57783"/>
        <dbReference type="ChEBI" id="CHEBI:64076"/>
        <dbReference type="ChEBI" id="CHEBI:456215"/>
        <dbReference type="ChEBI" id="CHEBI:456216"/>
        <dbReference type="EC" id="4.2.1.136"/>
    </reaction>
</comment>
<evidence type="ECO:0000313" key="22">
    <source>
        <dbReference type="EMBL" id="CRZ34714.1"/>
    </source>
</evidence>
<dbReference type="NCBIfam" id="TIGR00197">
    <property type="entry name" value="yjeF_nterm"/>
    <property type="match status" value="1"/>
</dbReference>
<dbReference type="AlphaFoldDB" id="A0A0H5SGW8"/>
<dbReference type="InterPro" id="IPR030677">
    <property type="entry name" value="Nnr"/>
</dbReference>
<dbReference type="PANTHER" id="PTHR12592">
    <property type="entry name" value="ATP-DEPENDENT (S)-NAD(P)H-HYDRATE DEHYDRATASE FAMILY MEMBER"/>
    <property type="match status" value="1"/>
</dbReference>
<feature type="binding site" evidence="18">
    <location>
        <begin position="124"/>
        <end position="130"/>
    </location>
    <ligand>
        <name>(6S)-NADPHX</name>
        <dbReference type="ChEBI" id="CHEBI:64076"/>
    </ligand>
</feature>
<feature type="binding site" evidence="17">
    <location>
        <position position="338"/>
    </location>
    <ligand>
        <name>(6S)-NADPHX</name>
        <dbReference type="ChEBI" id="CHEBI:64076"/>
    </ligand>
</feature>
<proteinExistence type="inferred from homology"/>
<evidence type="ECO:0000256" key="15">
    <source>
        <dbReference type="ARBA" id="ARBA00048238"/>
    </source>
</evidence>
<evidence type="ECO:0000256" key="18">
    <source>
        <dbReference type="HAMAP-Rule" id="MF_01966"/>
    </source>
</evidence>
<dbReference type="EMBL" id="CVTD020000016">
    <property type="protein sequence ID" value="CRZ34714.1"/>
    <property type="molecule type" value="Genomic_DNA"/>
</dbReference>
<feature type="binding site" evidence="17">
    <location>
        <position position="404"/>
    </location>
    <ligand>
        <name>(6S)-NADPHX</name>
        <dbReference type="ChEBI" id="CHEBI:64076"/>
    </ligand>
</feature>
<evidence type="ECO:0000256" key="12">
    <source>
        <dbReference type="ARBA" id="ARBA00023239"/>
    </source>
</evidence>
<dbReference type="OrthoDB" id="9806925at2"/>
<comment type="caution">
    <text evidence="18">Lacks conserved residue(s) required for the propagation of feature annotation.</text>
</comment>
<dbReference type="PROSITE" id="PS51383">
    <property type="entry name" value="YJEF_C_3"/>
    <property type="match status" value="1"/>
</dbReference>
<dbReference type="InterPro" id="IPR036652">
    <property type="entry name" value="YjeF_N_dom_sf"/>
</dbReference>
<keyword evidence="7 17" id="KW-0067">ATP-binding</keyword>
<evidence type="ECO:0000259" key="20">
    <source>
        <dbReference type="PROSITE" id="PS51383"/>
    </source>
</evidence>
<keyword evidence="9 18" id="KW-0630">Potassium</keyword>
<comment type="function">
    <text evidence="17">Catalyzes the dehydration of the S-form of NAD(P)HX at the expense of ADP, which is converted to AMP. Together with NAD(P)HX epimerase, which catalyzes the epimerization of the S- and R-forms, the enzyme allows the repair of both epimers of NAD(P)HX, a damaged form of NAD(P)H that is a result of enzymatic or heat-dependent hydration.</text>
</comment>
<comment type="cofactor">
    <cofactor evidence="18 19">
        <name>K(+)</name>
        <dbReference type="ChEBI" id="CHEBI:29103"/>
    </cofactor>
    <text evidence="18 19">Binds 1 potassium ion per subunit.</text>
</comment>
<evidence type="ECO:0000256" key="16">
    <source>
        <dbReference type="ARBA" id="ARBA00049209"/>
    </source>
</evidence>
<keyword evidence="10 17" id="KW-0520">NAD</keyword>
<dbReference type="EC" id="5.1.99.6" evidence="19"/>
<protein>
    <recommendedName>
        <fullName evidence="19">Bifunctional NAD(P)H-hydrate repair enzyme</fullName>
    </recommendedName>
    <alternativeName>
        <fullName evidence="19">Nicotinamide nucleotide repair protein</fullName>
    </alternativeName>
    <domain>
        <recommendedName>
            <fullName evidence="19">ADP-dependent (S)-NAD(P)H-hydrate dehydratase</fullName>
            <ecNumber evidence="19">4.2.1.136</ecNumber>
        </recommendedName>
        <alternativeName>
            <fullName evidence="19">ADP-dependent NAD(P)HX dehydratase</fullName>
        </alternativeName>
    </domain>
    <domain>
        <recommendedName>
            <fullName evidence="19">NAD(P)H-hydrate epimerase</fullName>
            <ecNumber evidence="19">5.1.99.6</ecNumber>
        </recommendedName>
    </domain>
</protein>
<keyword evidence="5 18" id="KW-0479">Metal-binding</keyword>
<comment type="similarity">
    <text evidence="3 19">In the N-terminal section; belongs to the NnrE/AIBP family.</text>
</comment>
<comment type="function">
    <text evidence="18">Catalyzes the epimerization of the S- and R-forms of NAD(P)HX, a damaged form of NAD(P)H that is a result of enzymatic or heat-dependent hydration. This is a prerequisite for the S-specific NAD(P)H-hydrate dehydratase to allow the repair of both epimers of NAD(P)HX.</text>
</comment>
<keyword evidence="8 17" id="KW-0521">NADP</keyword>
<evidence type="ECO:0000256" key="7">
    <source>
        <dbReference type="ARBA" id="ARBA00022840"/>
    </source>
</evidence>
<feature type="domain" description="YjeF N-terminal" evidence="21">
    <location>
        <begin position="10"/>
        <end position="210"/>
    </location>
</feature>
<keyword evidence="6 17" id="KW-0547">Nucleotide-binding</keyword>
<evidence type="ECO:0000256" key="11">
    <source>
        <dbReference type="ARBA" id="ARBA00023235"/>
    </source>
</evidence>
<evidence type="ECO:0000256" key="19">
    <source>
        <dbReference type="PIRNR" id="PIRNR017184"/>
    </source>
</evidence>
<comment type="catalytic activity">
    <reaction evidence="15 17 19">
        <text>(6S)-NADHX + ADP = AMP + phosphate + NADH + H(+)</text>
        <dbReference type="Rhea" id="RHEA:32223"/>
        <dbReference type="ChEBI" id="CHEBI:15378"/>
        <dbReference type="ChEBI" id="CHEBI:43474"/>
        <dbReference type="ChEBI" id="CHEBI:57945"/>
        <dbReference type="ChEBI" id="CHEBI:64074"/>
        <dbReference type="ChEBI" id="CHEBI:456215"/>
        <dbReference type="ChEBI" id="CHEBI:456216"/>
        <dbReference type="EC" id="4.2.1.136"/>
    </reaction>
</comment>
<comment type="cofactor">
    <cofactor evidence="17">
        <name>Mg(2+)</name>
        <dbReference type="ChEBI" id="CHEBI:18420"/>
    </cofactor>
</comment>
<feature type="binding site" evidence="18">
    <location>
        <position position="120"/>
    </location>
    <ligand>
        <name>K(+)</name>
        <dbReference type="ChEBI" id="CHEBI:29103"/>
    </ligand>
</feature>
<reference evidence="22 23" key="1">
    <citation type="submission" date="2015-06" db="EMBL/GenBank/DDBJ databases">
        <authorList>
            <person name="Wibberg Daniel"/>
        </authorList>
    </citation>
    <scope>NUCLEOTIDE SEQUENCE [LARGE SCALE GENOMIC DNA]</scope>
    <source>
        <strain evidence="22 23">T3/55T</strain>
    </source>
</reference>
<dbReference type="HAMAP" id="MF_01965">
    <property type="entry name" value="NADHX_dehydratase"/>
    <property type="match status" value="1"/>
</dbReference>
<dbReference type="GO" id="GO:0005524">
    <property type="term" value="F:ATP binding"/>
    <property type="evidence" value="ECO:0007669"/>
    <property type="project" value="UniProtKB-UniRule"/>
</dbReference>
<comment type="catalytic activity">
    <reaction evidence="1 18 19">
        <text>(6R)-NADHX = (6S)-NADHX</text>
        <dbReference type="Rhea" id="RHEA:32215"/>
        <dbReference type="ChEBI" id="CHEBI:64074"/>
        <dbReference type="ChEBI" id="CHEBI:64075"/>
        <dbReference type="EC" id="5.1.99.6"/>
    </reaction>
</comment>
<feature type="binding site" evidence="18">
    <location>
        <position position="153"/>
    </location>
    <ligand>
        <name>(6S)-NADPHX</name>
        <dbReference type="ChEBI" id="CHEBI:64076"/>
    </ligand>
</feature>
<evidence type="ECO:0000256" key="13">
    <source>
        <dbReference type="ARBA" id="ARBA00023268"/>
    </source>
</evidence>
<feature type="binding site" evidence="17">
    <location>
        <position position="470"/>
    </location>
    <ligand>
        <name>(6S)-NADPHX</name>
        <dbReference type="ChEBI" id="CHEBI:64076"/>
    </ligand>
</feature>
<dbReference type="Gene3D" id="3.40.1190.20">
    <property type="match status" value="1"/>
</dbReference>
<accession>A0A0H5SGW8</accession>
<dbReference type="GO" id="GO:0046496">
    <property type="term" value="P:nicotinamide nucleotide metabolic process"/>
    <property type="evidence" value="ECO:0007669"/>
    <property type="project" value="UniProtKB-UniRule"/>
</dbReference>
<evidence type="ECO:0000259" key="21">
    <source>
        <dbReference type="PROSITE" id="PS51385"/>
    </source>
</evidence>
<comment type="function">
    <text evidence="14 19">Bifunctional enzyme that catalyzes the epimerization of the S- and R-forms of NAD(P)HX and the dehydration of the S-form of NAD(P)HX at the expense of ADP, which is converted to AMP. This allows the repair of both epimers of NAD(P)HX, a damaged form of NAD(P)H that is a result of enzymatic or heat-dependent hydration.</text>
</comment>
<dbReference type="GO" id="GO:0052856">
    <property type="term" value="F:NAD(P)HX epimerase activity"/>
    <property type="evidence" value="ECO:0007669"/>
    <property type="project" value="UniProtKB-UniRule"/>
</dbReference>
<comment type="similarity">
    <text evidence="18">Belongs to the NnrE/AIBP family.</text>
</comment>
<dbReference type="PIRSF" id="PIRSF017184">
    <property type="entry name" value="Nnr"/>
    <property type="match status" value="1"/>
</dbReference>
<name>A0A0H5SGW8_HERHM</name>
<dbReference type="GO" id="GO:0046872">
    <property type="term" value="F:metal ion binding"/>
    <property type="evidence" value="ECO:0007669"/>
    <property type="project" value="UniProtKB-UniRule"/>
</dbReference>
<dbReference type="Pfam" id="PF01256">
    <property type="entry name" value="Carb_kinase"/>
    <property type="match status" value="1"/>
</dbReference>
<keyword evidence="23" id="KW-1185">Reference proteome</keyword>
<evidence type="ECO:0000256" key="4">
    <source>
        <dbReference type="ARBA" id="ARBA00009524"/>
    </source>
</evidence>
<feature type="binding site" evidence="18">
    <location>
        <position position="156"/>
    </location>
    <ligand>
        <name>K(+)</name>
        <dbReference type="ChEBI" id="CHEBI:29103"/>
    </ligand>
</feature>
<feature type="binding site" evidence="17">
    <location>
        <position position="469"/>
    </location>
    <ligand>
        <name>AMP</name>
        <dbReference type="ChEBI" id="CHEBI:456215"/>
    </ligand>
</feature>